<dbReference type="PANTHER" id="PTHR34290">
    <property type="entry name" value="SI:CH73-390P7.2"/>
    <property type="match status" value="1"/>
</dbReference>
<sequence>MEPRYDTLFYDGQCPLCAREIRTLRKLQRGNLIFADIHEQRDGSTNLPSHEALLRRLHMMTWTGEWVTGLPANVRAWSHTPFGFLFRPLLWPGIFQVASRIYGRWADRRYERKYTCDVCSATATSDSAGHIVREP</sequence>
<dbReference type="InterPro" id="IPR007263">
    <property type="entry name" value="DCC1-like"/>
</dbReference>
<dbReference type="InterPro" id="IPR044691">
    <property type="entry name" value="DCC1_Trx"/>
</dbReference>
<accession>A0A2G1VGU6</accession>
<dbReference type="GO" id="GO:0015035">
    <property type="term" value="F:protein-disulfide reductase activity"/>
    <property type="evidence" value="ECO:0007669"/>
    <property type="project" value="InterPro"/>
</dbReference>
<dbReference type="Proteomes" id="UP000229044">
    <property type="component" value="Unassembled WGS sequence"/>
</dbReference>
<dbReference type="AlphaFoldDB" id="A0A2G1VGU6"/>
<proteinExistence type="predicted"/>
<evidence type="ECO:0000313" key="1">
    <source>
        <dbReference type="EMBL" id="PHQ25820.1"/>
    </source>
</evidence>
<dbReference type="Pfam" id="PF04134">
    <property type="entry name" value="DCC1-like"/>
    <property type="match status" value="1"/>
</dbReference>
<dbReference type="RefSeq" id="WP_099617918.1">
    <property type="nucleotide sequence ID" value="NZ_KZ319340.1"/>
</dbReference>
<comment type="caution">
    <text evidence="1">The sequence shown here is derived from an EMBL/GenBank/DDBJ whole genome shotgun (WGS) entry which is preliminary data.</text>
</comment>
<evidence type="ECO:0000313" key="2">
    <source>
        <dbReference type="Proteomes" id="UP000229044"/>
    </source>
</evidence>
<keyword evidence="2" id="KW-1185">Reference proteome</keyword>
<dbReference type="EMBL" id="NTFI01000002">
    <property type="protein sequence ID" value="PHQ25820.1"/>
    <property type="molecule type" value="Genomic_DNA"/>
</dbReference>
<name>A0A2G1VGU6_9GAMM</name>
<protein>
    <submittedName>
        <fullName evidence="1">Thiol-disulfide oxidoreductase</fullName>
    </submittedName>
</protein>
<organism evidence="1 2">
    <name type="scientific">Marinobacter guineae</name>
    <dbReference type="NCBI Taxonomy" id="432303"/>
    <lineage>
        <taxon>Bacteria</taxon>
        <taxon>Pseudomonadati</taxon>
        <taxon>Pseudomonadota</taxon>
        <taxon>Gammaproteobacteria</taxon>
        <taxon>Pseudomonadales</taxon>
        <taxon>Marinobacteraceae</taxon>
        <taxon>Marinobacter</taxon>
    </lineage>
</organism>
<dbReference type="PANTHER" id="PTHR34290:SF2">
    <property type="entry name" value="OS04G0668800 PROTEIN"/>
    <property type="match status" value="1"/>
</dbReference>
<gene>
    <name evidence="1" type="ORF">CLH62_09470</name>
</gene>
<reference evidence="1 2" key="1">
    <citation type="submission" date="2017-09" db="EMBL/GenBank/DDBJ databases">
        <title>The draft genome sequences of Marinobacter guineae M3B.</title>
        <authorList>
            <person name="Cao J."/>
        </authorList>
    </citation>
    <scope>NUCLEOTIDE SEQUENCE [LARGE SCALE GENOMIC DNA]</scope>
    <source>
        <strain evidence="1 2">M3B</strain>
    </source>
</reference>
<dbReference type="OrthoDB" id="5294764at2"/>